<gene>
    <name evidence="1" type="ORF">ACFFTL_42955</name>
</gene>
<dbReference type="RefSeq" id="WP_386145199.1">
    <property type="nucleotide sequence ID" value="NZ_JBHMCG010000200.1"/>
</dbReference>
<dbReference type="Proteomes" id="UP001589710">
    <property type="component" value="Unassembled WGS sequence"/>
</dbReference>
<comment type="caution">
    <text evidence="1">The sequence shown here is derived from an EMBL/GenBank/DDBJ whole genome shotgun (WGS) entry which is preliminary data.</text>
</comment>
<reference evidence="1 2" key="1">
    <citation type="submission" date="2024-09" db="EMBL/GenBank/DDBJ databases">
        <authorList>
            <person name="Sun Q."/>
            <person name="Mori K."/>
        </authorList>
    </citation>
    <scope>NUCLEOTIDE SEQUENCE [LARGE SCALE GENOMIC DNA]</scope>
    <source>
        <strain evidence="1 2">JCM 3331</strain>
    </source>
</reference>
<evidence type="ECO:0000313" key="2">
    <source>
        <dbReference type="Proteomes" id="UP001589710"/>
    </source>
</evidence>
<keyword evidence="2" id="KW-1185">Reference proteome</keyword>
<protein>
    <submittedName>
        <fullName evidence="1">Helix-turn-helix domain-containing protein</fullName>
    </submittedName>
</protein>
<proteinExistence type="predicted"/>
<name>A0ABV5RLU3_9ACTN</name>
<accession>A0ABV5RLU3</accession>
<evidence type="ECO:0000313" key="1">
    <source>
        <dbReference type="EMBL" id="MFB9578839.1"/>
    </source>
</evidence>
<dbReference type="Pfam" id="PF13384">
    <property type="entry name" value="HTH_23"/>
    <property type="match status" value="1"/>
</dbReference>
<organism evidence="1 2">
    <name type="scientific">Streptomyces yanii</name>
    <dbReference type="NCBI Taxonomy" id="78510"/>
    <lineage>
        <taxon>Bacteria</taxon>
        <taxon>Bacillati</taxon>
        <taxon>Actinomycetota</taxon>
        <taxon>Actinomycetes</taxon>
        <taxon>Kitasatosporales</taxon>
        <taxon>Streptomycetaceae</taxon>
        <taxon>Streptomyces</taxon>
    </lineage>
</organism>
<sequence length="34" mass="3997">MISSCKAEKGVPYRVVCRALGVSESWYYEWRDRA</sequence>
<dbReference type="EMBL" id="JBHMCG010000200">
    <property type="protein sequence ID" value="MFB9578839.1"/>
    <property type="molecule type" value="Genomic_DNA"/>
</dbReference>